<accession>A0A0F8ZIC6</accession>
<feature type="non-terminal residue" evidence="2">
    <location>
        <position position="1"/>
    </location>
</feature>
<gene>
    <name evidence="2" type="ORF">LCGC14_2769640</name>
</gene>
<proteinExistence type="predicted"/>
<name>A0A0F8ZIC6_9ZZZZ</name>
<comment type="caution">
    <text evidence="2">The sequence shown here is derived from an EMBL/GenBank/DDBJ whole genome shotgun (WGS) entry which is preliminary data.</text>
</comment>
<sequence length="186" mass="19953">DQGVETTGKESQAQPPPVEARLPTDQPQNTTTPAPMAQVQTGKALSLSVGVFFGQRHILIASISKEVSLGLQETLAINILKSLGEAQAKPSAWVQWPVFNNRLVAGGTIADLVSVMKPVLSDVAKKKVIVLGRIGDGDSGEGNSGWLAETLARCPDIEFEYSLAELASNPRSKRSLWQQLKPLVRT</sequence>
<reference evidence="2" key="1">
    <citation type="journal article" date="2015" name="Nature">
        <title>Complex archaea that bridge the gap between prokaryotes and eukaryotes.</title>
        <authorList>
            <person name="Spang A."/>
            <person name="Saw J.H."/>
            <person name="Jorgensen S.L."/>
            <person name="Zaremba-Niedzwiedzka K."/>
            <person name="Martijn J."/>
            <person name="Lind A.E."/>
            <person name="van Eijk R."/>
            <person name="Schleper C."/>
            <person name="Guy L."/>
            <person name="Ettema T.J."/>
        </authorList>
    </citation>
    <scope>NUCLEOTIDE SEQUENCE</scope>
</reference>
<organism evidence="2">
    <name type="scientific">marine sediment metagenome</name>
    <dbReference type="NCBI Taxonomy" id="412755"/>
    <lineage>
        <taxon>unclassified sequences</taxon>
        <taxon>metagenomes</taxon>
        <taxon>ecological metagenomes</taxon>
    </lineage>
</organism>
<evidence type="ECO:0000256" key="1">
    <source>
        <dbReference type="SAM" id="MobiDB-lite"/>
    </source>
</evidence>
<feature type="region of interest" description="Disordered" evidence="1">
    <location>
        <begin position="1"/>
        <end position="37"/>
    </location>
</feature>
<dbReference type="EMBL" id="LAZR01051138">
    <property type="protein sequence ID" value="KKK85800.1"/>
    <property type="molecule type" value="Genomic_DNA"/>
</dbReference>
<dbReference type="AlphaFoldDB" id="A0A0F8ZIC6"/>
<protein>
    <submittedName>
        <fullName evidence="2">Uncharacterized protein</fullName>
    </submittedName>
</protein>
<feature type="compositionally biased region" description="Polar residues" evidence="1">
    <location>
        <begin position="25"/>
        <end position="37"/>
    </location>
</feature>
<evidence type="ECO:0000313" key="2">
    <source>
        <dbReference type="EMBL" id="KKK85800.1"/>
    </source>
</evidence>